<dbReference type="STRING" id="1891224.BBP83_10415"/>
<dbReference type="GO" id="GO:0046168">
    <property type="term" value="P:glycerol-3-phosphate catabolic process"/>
    <property type="evidence" value="ECO:0007669"/>
    <property type="project" value="TreeGrafter"/>
</dbReference>
<name>A0A1C3CU53_9GAMM</name>
<dbReference type="InterPro" id="IPR006076">
    <property type="entry name" value="FAD-dep_OxRdtase"/>
</dbReference>
<dbReference type="AlphaFoldDB" id="A0A1C3CU53"/>
<evidence type="ECO:0000313" key="9">
    <source>
        <dbReference type="EMBL" id="ODA12300.1"/>
    </source>
</evidence>
<feature type="domain" description="FAD dependent oxidoreductase" evidence="7">
    <location>
        <begin position="9"/>
        <end position="362"/>
    </location>
</feature>
<dbReference type="InterPro" id="IPR031656">
    <property type="entry name" value="DAO_C"/>
</dbReference>
<keyword evidence="10" id="KW-1185">Reference proteome</keyword>
<dbReference type="SUPFAM" id="SSF51905">
    <property type="entry name" value="FAD/NAD(P)-binding domain"/>
    <property type="match status" value="1"/>
</dbReference>
<sequence>MSDHQTLYDLVVIGGGINGVGIATDAAGRGLSVFLCEKDDLASHTSSASSKLIHGGLRYLEHKEFRLVREALAEREVLLAKAPHIIRPMRFIMPHQPHLRPAWLIRTGLFFYDHLGKREKLAGSNHIRFHPIDSPLKDDITHGFEYSDCAVDDARLVVLNAIQAQEMGAKVVTRTRCLSAQRQNGLWRVELENAQGIYQIKAKVLVNAAGPWVAQFIQQDLQLKSPYGVRLIQGSHLIVPQLYEGNKAYIMQNNDQRIVFAIPYLGKYTLIGTTDNEYLGNPNHVEITEKEIDYLLDISNKYFKTQLTSAHIVATFSGVRSLCDDESDNPSAVTRDYTLALNHEFEDEAPLLSVFGGKLTTYRKLAESALDLLSPFFVEMKKSWTEKALLPGAENLNSIEELVAQLQDKLSGISHELATRWVHAYGTRLWLFLNQATSVHELGQDFGHGLYAQEVDYLVEHEWAVSTDDILKRRTKLYLEFSENDVFTLDNYLIEVHERRLQRDVA</sequence>
<dbReference type="RefSeq" id="WP_068888666.1">
    <property type="nucleotide sequence ID" value="NZ_CBCRUU010000010.1"/>
</dbReference>
<organism evidence="9 10">
    <name type="scientific">Acinetobacter celticus</name>
    <dbReference type="NCBI Taxonomy" id="1891224"/>
    <lineage>
        <taxon>Bacteria</taxon>
        <taxon>Pseudomonadati</taxon>
        <taxon>Pseudomonadota</taxon>
        <taxon>Gammaproteobacteria</taxon>
        <taxon>Moraxellales</taxon>
        <taxon>Moraxellaceae</taxon>
        <taxon>Acinetobacter</taxon>
    </lineage>
</organism>
<dbReference type="InterPro" id="IPR000447">
    <property type="entry name" value="G3P_DH_FAD-dep"/>
</dbReference>
<reference evidence="9 10" key="1">
    <citation type="submission" date="2016-07" db="EMBL/GenBank/DDBJ databases">
        <title>Acinetobacter sp. ANC 4603.</title>
        <authorList>
            <person name="Radolfova-Krizova L."/>
            <person name="Nemec A."/>
        </authorList>
    </citation>
    <scope>NUCLEOTIDE SEQUENCE [LARGE SCALE GENOMIC DNA]</scope>
    <source>
        <strain evidence="9 10">ANC 4603</strain>
    </source>
</reference>
<dbReference type="PANTHER" id="PTHR11985">
    <property type="entry name" value="GLYCEROL-3-PHOSPHATE DEHYDROGENASE"/>
    <property type="match status" value="1"/>
</dbReference>
<dbReference type="GO" id="GO:0004368">
    <property type="term" value="F:glycerol-3-phosphate dehydrogenase (quinone) activity"/>
    <property type="evidence" value="ECO:0007669"/>
    <property type="project" value="UniProtKB-EC"/>
</dbReference>
<proteinExistence type="inferred from homology"/>
<keyword evidence="4" id="KW-0274">FAD</keyword>
<dbReference type="Gene3D" id="3.50.50.60">
    <property type="entry name" value="FAD/NAD(P)-binding domain"/>
    <property type="match status" value="1"/>
</dbReference>
<comment type="catalytic activity">
    <reaction evidence="6">
        <text>a quinone + sn-glycerol 3-phosphate = dihydroxyacetone phosphate + a quinol</text>
        <dbReference type="Rhea" id="RHEA:18977"/>
        <dbReference type="ChEBI" id="CHEBI:24646"/>
        <dbReference type="ChEBI" id="CHEBI:57597"/>
        <dbReference type="ChEBI" id="CHEBI:57642"/>
        <dbReference type="ChEBI" id="CHEBI:132124"/>
        <dbReference type="EC" id="1.1.5.3"/>
    </reaction>
</comment>
<dbReference type="Gene3D" id="1.10.8.870">
    <property type="entry name" value="Alpha-glycerophosphate oxidase, cap domain"/>
    <property type="match status" value="1"/>
</dbReference>
<evidence type="ECO:0000256" key="2">
    <source>
        <dbReference type="ARBA" id="ARBA00007330"/>
    </source>
</evidence>
<dbReference type="Gene3D" id="3.30.9.10">
    <property type="entry name" value="D-Amino Acid Oxidase, subunit A, domain 2"/>
    <property type="match status" value="1"/>
</dbReference>
<evidence type="ECO:0000256" key="1">
    <source>
        <dbReference type="ARBA" id="ARBA00001974"/>
    </source>
</evidence>
<dbReference type="NCBIfam" id="NF008899">
    <property type="entry name" value="PRK12266.1"/>
    <property type="match status" value="1"/>
</dbReference>
<dbReference type="InterPro" id="IPR038299">
    <property type="entry name" value="DAO_C_sf"/>
</dbReference>
<feature type="domain" description="Alpha-glycerophosphate oxidase C-terminal" evidence="8">
    <location>
        <begin position="384"/>
        <end position="480"/>
    </location>
</feature>
<dbReference type="PANTHER" id="PTHR11985:SF15">
    <property type="entry name" value="GLYCEROL-3-PHOSPHATE DEHYDROGENASE, MITOCHONDRIAL"/>
    <property type="match status" value="1"/>
</dbReference>
<dbReference type="OrthoDB" id="9766796at2"/>
<keyword evidence="5 6" id="KW-0560">Oxidoreductase</keyword>
<protein>
    <recommendedName>
        <fullName evidence="6">Glycerol-3-phosphate dehydrogenase</fullName>
        <ecNumber evidence="6">1.1.5.3</ecNumber>
    </recommendedName>
</protein>
<dbReference type="GO" id="GO:0009331">
    <property type="term" value="C:glycerol-3-phosphate dehydrogenase (FAD) complex"/>
    <property type="evidence" value="ECO:0007669"/>
    <property type="project" value="UniProtKB-UniRule"/>
</dbReference>
<evidence type="ECO:0000256" key="6">
    <source>
        <dbReference type="RuleBase" id="RU361217"/>
    </source>
</evidence>
<dbReference type="EC" id="1.1.5.3" evidence="6"/>
<dbReference type="NCBIfam" id="NF009906">
    <property type="entry name" value="PRK13369.1"/>
    <property type="match status" value="1"/>
</dbReference>
<dbReference type="PRINTS" id="PR01001">
    <property type="entry name" value="FADG3PDH"/>
</dbReference>
<accession>A0A1C3CU53</accession>
<dbReference type="InterPro" id="IPR036188">
    <property type="entry name" value="FAD/NAD-bd_sf"/>
</dbReference>
<evidence type="ECO:0000256" key="3">
    <source>
        <dbReference type="ARBA" id="ARBA00022630"/>
    </source>
</evidence>
<dbReference type="EMBL" id="MBDL01000011">
    <property type="protein sequence ID" value="ODA12300.1"/>
    <property type="molecule type" value="Genomic_DNA"/>
</dbReference>
<comment type="similarity">
    <text evidence="2 6">Belongs to the FAD-dependent glycerol-3-phosphate dehydrogenase family.</text>
</comment>
<comment type="cofactor">
    <cofactor evidence="1 6">
        <name>FAD</name>
        <dbReference type="ChEBI" id="CHEBI:57692"/>
    </cofactor>
</comment>
<dbReference type="Pfam" id="PF16901">
    <property type="entry name" value="DAO_C"/>
    <property type="match status" value="1"/>
</dbReference>
<comment type="caution">
    <text evidence="9">The sequence shown here is derived from an EMBL/GenBank/DDBJ whole genome shotgun (WGS) entry which is preliminary data.</text>
</comment>
<evidence type="ECO:0000313" key="10">
    <source>
        <dbReference type="Proteomes" id="UP000186553"/>
    </source>
</evidence>
<dbReference type="PROSITE" id="PS00977">
    <property type="entry name" value="FAD_G3PDH_1"/>
    <property type="match status" value="1"/>
</dbReference>
<dbReference type="Proteomes" id="UP000186553">
    <property type="component" value="Unassembled WGS sequence"/>
</dbReference>
<keyword evidence="3 6" id="KW-0285">Flavoprotein</keyword>
<dbReference type="PROSITE" id="PS00978">
    <property type="entry name" value="FAD_G3PDH_2"/>
    <property type="match status" value="1"/>
</dbReference>
<evidence type="ECO:0000259" key="7">
    <source>
        <dbReference type="Pfam" id="PF01266"/>
    </source>
</evidence>
<evidence type="ECO:0000256" key="5">
    <source>
        <dbReference type="ARBA" id="ARBA00023002"/>
    </source>
</evidence>
<dbReference type="Pfam" id="PF01266">
    <property type="entry name" value="DAO"/>
    <property type="match status" value="1"/>
</dbReference>
<evidence type="ECO:0000259" key="8">
    <source>
        <dbReference type="Pfam" id="PF16901"/>
    </source>
</evidence>
<gene>
    <name evidence="9" type="ORF">BBP83_10415</name>
</gene>
<evidence type="ECO:0000256" key="4">
    <source>
        <dbReference type="ARBA" id="ARBA00022827"/>
    </source>
</evidence>